<dbReference type="InterPro" id="IPR000690">
    <property type="entry name" value="Matrin/U1-C_Znf_C2H2"/>
</dbReference>
<evidence type="ECO:0000313" key="9">
    <source>
        <dbReference type="EMBL" id="OIT07217.1"/>
    </source>
</evidence>
<dbReference type="SMART" id="SM00451">
    <property type="entry name" value="ZnF_U1"/>
    <property type="match status" value="1"/>
</dbReference>
<dbReference type="InterPro" id="IPR036236">
    <property type="entry name" value="Znf_C2H2_sf"/>
</dbReference>
<dbReference type="GO" id="GO:0008270">
    <property type="term" value="F:zinc ion binding"/>
    <property type="evidence" value="ECO:0007669"/>
    <property type="project" value="UniProtKB-KW"/>
</dbReference>
<evidence type="ECO:0000313" key="10">
    <source>
        <dbReference type="Proteomes" id="UP000187609"/>
    </source>
</evidence>
<dbReference type="OMA" id="WCDYCKI"/>
<feature type="region of interest" description="Disordered" evidence="7">
    <location>
        <begin position="194"/>
        <end position="297"/>
    </location>
</feature>
<feature type="coiled-coil region" evidence="6">
    <location>
        <begin position="82"/>
        <end position="116"/>
    </location>
</feature>
<evidence type="ECO:0000256" key="5">
    <source>
        <dbReference type="ARBA" id="ARBA00023242"/>
    </source>
</evidence>
<dbReference type="SUPFAM" id="SSF57667">
    <property type="entry name" value="beta-beta-alpha zinc fingers"/>
    <property type="match status" value="1"/>
</dbReference>
<comment type="caution">
    <text evidence="9">The sequence shown here is derived from an EMBL/GenBank/DDBJ whole genome shotgun (WGS) entry which is preliminary data.</text>
</comment>
<dbReference type="EMBL" id="MJEQ01037183">
    <property type="protein sequence ID" value="OIT07217.1"/>
    <property type="molecule type" value="Genomic_DNA"/>
</dbReference>
<comment type="subcellular location">
    <subcellularLocation>
        <location evidence="1">Nucleus</location>
    </subcellularLocation>
</comment>
<keyword evidence="4" id="KW-0862">Zinc</keyword>
<organism evidence="9 10">
    <name type="scientific">Nicotiana attenuata</name>
    <name type="common">Coyote tobacco</name>
    <dbReference type="NCBI Taxonomy" id="49451"/>
    <lineage>
        <taxon>Eukaryota</taxon>
        <taxon>Viridiplantae</taxon>
        <taxon>Streptophyta</taxon>
        <taxon>Embryophyta</taxon>
        <taxon>Tracheophyta</taxon>
        <taxon>Spermatophyta</taxon>
        <taxon>Magnoliopsida</taxon>
        <taxon>eudicotyledons</taxon>
        <taxon>Gunneridae</taxon>
        <taxon>Pentapetalae</taxon>
        <taxon>asterids</taxon>
        <taxon>lamiids</taxon>
        <taxon>Solanales</taxon>
        <taxon>Solanaceae</taxon>
        <taxon>Nicotianoideae</taxon>
        <taxon>Nicotianeae</taxon>
        <taxon>Nicotiana</taxon>
    </lineage>
</organism>
<dbReference type="Proteomes" id="UP000187609">
    <property type="component" value="Unassembled WGS sequence"/>
</dbReference>
<gene>
    <name evidence="9" type="primary">ZOP1</name>
    <name evidence="9" type="ORF">A4A49_01723</name>
</gene>
<dbReference type="InterPro" id="IPR041591">
    <property type="entry name" value="OCRE"/>
</dbReference>
<reference evidence="9" key="1">
    <citation type="submission" date="2016-11" db="EMBL/GenBank/DDBJ databases">
        <title>The genome of Nicotiana attenuata.</title>
        <authorList>
            <person name="Xu S."/>
            <person name="Brockmoeller T."/>
            <person name="Gaquerel E."/>
            <person name="Navarro A."/>
            <person name="Kuhl H."/>
            <person name="Gase K."/>
            <person name="Ling Z."/>
            <person name="Zhou W."/>
            <person name="Kreitzer C."/>
            <person name="Stanke M."/>
            <person name="Tang H."/>
            <person name="Lyons E."/>
            <person name="Pandey P."/>
            <person name="Pandey S.P."/>
            <person name="Timmermann B."/>
            <person name="Baldwin I.T."/>
        </authorList>
    </citation>
    <scope>NUCLEOTIDE SEQUENCE [LARGE SCALE GENOMIC DNA]</scope>
    <source>
        <strain evidence="9">UT</strain>
    </source>
</reference>
<dbReference type="GO" id="GO:0071011">
    <property type="term" value="C:precatalytic spliceosome"/>
    <property type="evidence" value="ECO:0007669"/>
    <property type="project" value="TreeGrafter"/>
</dbReference>
<feature type="compositionally biased region" description="Basic and acidic residues" evidence="7">
    <location>
        <begin position="258"/>
        <end position="290"/>
    </location>
</feature>
<dbReference type="PANTHER" id="PTHR13173:SF10">
    <property type="entry name" value="WW DOMAIN-BINDING PROTEIN 4"/>
    <property type="match status" value="1"/>
</dbReference>
<dbReference type="InterPro" id="IPR013085">
    <property type="entry name" value="U1-CZ_Znf_C2H2"/>
</dbReference>
<dbReference type="PANTHER" id="PTHR13173">
    <property type="entry name" value="WW DOMAIN BINDING PROTEIN 4"/>
    <property type="match status" value="1"/>
</dbReference>
<keyword evidence="5" id="KW-0539">Nucleus</keyword>
<dbReference type="GO" id="GO:0009845">
    <property type="term" value="P:seed germination"/>
    <property type="evidence" value="ECO:0007669"/>
    <property type="project" value="EnsemblPlants"/>
</dbReference>
<dbReference type="Gene3D" id="3.30.160.60">
    <property type="entry name" value="Classic Zinc Finger"/>
    <property type="match status" value="1"/>
</dbReference>
<dbReference type="InterPro" id="IPR040023">
    <property type="entry name" value="WBP4"/>
</dbReference>
<evidence type="ECO:0000256" key="7">
    <source>
        <dbReference type="SAM" id="MobiDB-lite"/>
    </source>
</evidence>
<dbReference type="PROSITE" id="PS50171">
    <property type="entry name" value="ZF_MATRIN"/>
    <property type="match status" value="1"/>
</dbReference>
<dbReference type="GO" id="GO:0015030">
    <property type="term" value="C:Cajal body"/>
    <property type="evidence" value="ECO:0007669"/>
    <property type="project" value="EnsemblPlants"/>
</dbReference>
<dbReference type="GO" id="GO:0080188">
    <property type="term" value="P:gene silencing by siRNA-directed DNA methylation"/>
    <property type="evidence" value="ECO:0007669"/>
    <property type="project" value="EnsemblPlants"/>
</dbReference>
<name>A0A1J6JJV0_NICAT</name>
<dbReference type="Pfam" id="PF17780">
    <property type="entry name" value="OCRE"/>
    <property type="match status" value="1"/>
</dbReference>
<evidence type="ECO:0000256" key="1">
    <source>
        <dbReference type="ARBA" id="ARBA00004123"/>
    </source>
</evidence>
<evidence type="ECO:0000256" key="2">
    <source>
        <dbReference type="ARBA" id="ARBA00022723"/>
    </source>
</evidence>
<keyword evidence="3" id="KW-0863">Zinc-finger</keyword>
<dbReference type="SMR" id="A0A1J6JJV0"/>
<keyword evidence="10" id="KW-1185">Reference proteome</keyword>
<proteinExistence type="predicted"/>
<feature type="compositionally biased region" description="Polar residues" evidence="7">
    <location>
        <begin position="213"/>
        <end position="224"/>
    </location>
</feature>
<dbReference type="GO" id="GO:0003725">
    <property type="term" value="F:double-stranded RNA binding"/>
    <property type="evidence" value="ECO:0007669"/>
    <property type="project" value="EnsemblPlants"/>
</dbReference>
<sequence length="297" mass="33268">MGKICKSGTWCSSWSIHYSIQPWMLSSWVGERNRSISIALEFWVSQGNKWCDFCKIFISNNPTSIRNHDLGTRHKENVANRLNTMRQEKAAKDKDLKEAARALEQIEAKAQCSYQKDMARVKEARSTNIQALVTHDNGQATAKGSAVSEEWEYDSSSGYYYNQSNGCHYDPNSGFYYTDVLGRWVTQEEALVATQVSSTSAPKKPLGKAPVSMMSSENKSTEAPQSGPPPGRVVSTPPNPMRSVKGKPSSLTVNKRKRESEKPKVVTEEEAAARKAREAAKKRVEEREKSLLGLYKH</sequence>
<dbReference type="GO" id="GO:0000398">
    <property type="term" value="P:mRNA splicing, via spliceosome"/>
    <property type="evidence" value="ECO:0007669"/>
    <property type="project" value="InterPro"/>
</dbReference>
<dbReference type="InterPro" id="IPR003604">
    <property type="entry name" value="Matrin/U1-like-C_Znf_C2H2"/>
</dbReference>
<dbReference type="STRING" id="49451.A0A1J6JJV0"/>
<keyword evidence="6" id="KW-0175">Coiled coil</keyword>
<feature type="domain" description="Matrin-type" evidence="8">
    <location>
        <begin position="49"/>
        <end position="80"/>
    </location>
</feature>
<evidence type="ECO:0000256" key="6">
    <source>
        <dbReference type="SAM" id="Coils"/>
    </source>
</evidence>
<dbReference type="Gramene" id="OIT07217">
    <property type="protein sequence ID" value="OIT07217"/>
    <property type="gene ID" value="A4A49_01723"/>
</dbReference>
<protein>
    <submittedName>
        <fullName evidence="9">Zinc finger protein zop1</fullName>
    </submittedName>
</protein>
<evidence type="ECO:0000256" key="4">
    <source>
        <dbReference type="ARBA" id="ARBA00022833"/>
    </source>
</evidence>
<accession>A0A1J6JJV0</accession>
<dbReference type="AlphaFoldDB" id="A0A1J6JJV0"/>
<evidence type="ECO:0000259" key="8">
    <source>
        <dbReference type="PROSITE" id="PS50171"/>
    </source>
</evidence>
<dbReference type="Pfam" id="PF06220">
    <property type="entry name" value="zf-U1"/>
    <property type="match status" value="1"/>
</dbReference>
<keyword evidence="2" id="KW-0479">Metal-binding</keyword>
<dbReference type="GO" id="GO:0003690">
    <property type="term" value="F:double-stranded DNA binding"/>
    <property type="evidence" value="ECO:0007669"/>
    <property type="project" value="EnsemblPlants"/>
</dbReference>
<evidence type="ECO:0000256" key="3">
    <source>
        <dbReference type="ARBA" id="ARBA00022771"/>
    </source>
</evidence>